<proteinExistence type="predicted"/>
<organism evidence="1 2">
    <name type="scientific">Planktothrix mougeotii LEGE 06226</name>
    <dbReference type="NCBI Taxonomy" id="1828728"/>
    <lineage>
        <taxon>Bacteria</taxon>
        <taxon>Bacillati</taxon>
        <taxon>Cyanobacteriota</taxon>
        <taxon>Cyanophyceae</taxon>
        <taxon>Oscillatoriophycideae</taxon>
        <taxon>Oscillatoriales</taxon>
        <taxon>Microcoleaceae</taxon>
        <taxon>Planktothrix</taxon>
    </lineage>
</organism>
<name>A0ABR9UDV2_9CYAN</name>
<dbReference type="RefSeq" id="WP_193870149.1">
    <property type="nucleotide sequence ID" value="NZ_JADEWU010000036.1"/>
</dbReference>
<evidence type="ECO:0000313" key="1">
    <source>
        <dbReference type="EMBL" id="MBE9144647.1"/>
    </source>
</evidence>
<dbReference type="Proteomes" id="UP000640725">
    <property type="component" value="Unassembled WGS sequence"/>
</dbReference>
<comment type="caution">
    <text evidence="1">The sequence shown here is derived from an EMBL/GenBank/DDBJ whole genome shotgun (WGS) entry which is preliminary data.</text>
</comment>
<accession>A0ABR9UDV2</accession>
<dbReference type="EMBL" id="JADEWU010000036">
    <property type="protein sequence ID" value="MBE9144647.1"/>
    <property type="molecule type" value="Genomic_DNA"/>
</dbReference>
<gene>
    <name evidence="1" type="ORF">IQ236_15670</name>
</gene>
<sequence length="71" mass="7863">MPNLNLLPGAIIEMLATTAHTHSLTQADRYGLMAAILDESLSDEERRCIDRMLRSLLRGKIEIVNEVSALA</sequence>
<evidence type="ECO:0000313" key="2">
    <source>
        <dbReference type="Proteomes" id="UP000640725"/>
    </source>
</evidence>
<reference evidence="1 2" key="1">
    <citation type="submission" date="2020-10" db="EMBL/GenBank/DDBJ databases">
        <authorList>
            <person name="Castelo-Branco R."/>
            <person name="Eusebio N."/>
            <person name="Adriana R."/>
            <person name="Vieira A."/>
            <person name="Brugerolle De Fraissinette N."/>
            <person name="Rezende De Castro R."/>
            <person name="Schneider M.P."/>
            <person name="Vasconcelos V."/>
            <person name="Leao P.N."/>
        </authorList>
    </citation>
    <scope>NUCLEOTIDE SEQUENCE [LARGE SCALE GENOMIC DNA]</scope>
    <source>
        <strain evidence="1 2">LEGE 06226</strain>
    </source>
</reference>
<protein>
    <submittedName>
        <fullName evidence="1">Uncharacterized protein</fullName>
    </submittedName>
</protein>
<keyword evidence="2" id="KW-1185">Reference proteome</keyword>